<evidence type="ECO:0000313" key="8">
    <source>
        <dbReference type="EMBL" id="EEQ94311.1"/>
    </source>
</evidence>
<dbReference type="SUPFAM" id="SSF53850">
    <property type="entry name" value="Periplasmic binding protein-like II"/>
    <property type="match status" value="1"/>
</dbReference>
<evidence type="ECO:0000256" key="6">
    <source>
        <dbReference type="SAM" id="SignalP"/>
    </source>
</evidence>
<keyword evidence="5" id="KW-0574">Periplasm</keyword>
<proteinExistence type="inferred from homology"/>
<name>C4WPW8_9HYPH</name>
<dbReference type="PIRSF" id="PIRSF002741">
    <property type="entry name" value="MppA"/>
    <property type="match status" value="1"/>
</dbReference>
<dbReference type="GO" id="GO:0030288">
    <property type="term" value="C:outer membrane-bounded periplasmic space"/>
    <property type="evidence" value="ECO:0007669"/>
    <property type="project" value="UniProtKB-ARBA"/>
</dbReference>
<feature type="domain" description="Solute-binding protein family 5" evidence="7">
    <location>
        <begin position="80"/>
        <end position="449"/>
    </location>
</feature>
<organism evidence="8 9">
    <name type="scientific">Brucella intermedia LMG 3301</name>
    <dbReference type="NCBI Taxonomy" id="641118"/>
    <lineage>
        <taxon>Bacteria</taxon>
        <taxon>Pseudomonadati</taxon>
        <taxon>Pseudomonadota</taxon>
        <taxon>Alphaproteobacteria</taxon>
        <taxon>Hyphomicrobiales</taxon>
        <taxon>Brucellaceae</taxon>
        <taxon>Brucella/Ochrobactrum group</taxon>
        <taxon>Brucella</taxon>
    </lineage>
</organism>
<reference evidence="8 9" key="1">
    <citation type="submission" date="2009-05" db="EMBL/GenBank/DDBJ databases">
        <authorList>
            <person name="Setubal J.C."/>
            <person name="Boyle S."/>
            <person name="Crasta O.R."/>
            <person name="Gillespie J.J."/>
            <person name="Kenyon R.W."/>
            <person name="Lu J."/>
            <person name="Mane S."/>
            <person name="Nagrani S."/>
            <person name="Shallom J.M."/>
            <person name="Shallom S."/>
            <person name="Shukla M."/>
            <person name="Snyder E.E."/>
            <person name="Sobral B.W."/>
            <person name="Wattam A.R."/>
            <person name="Will R."/>
            <person name="Williams K."/>
            <person name="Yoo H."/>
            <person name="Munk C."/>
            <person name="Tapia R."/>
            <person name="Green L."/>
            <person name="Rogers Y."/>
            <person name="Detter J.C."/>
            <person name="Bruce D."/>
            <person name="Brettin T.S."/>
            <person name="Tsolis R."/>
        </authorList>
    </citation>
    <scope>NUCLEOTIDE SEQUENCE [LARGE SCALE GENOMIC DNA]</scope>
    <source>
        <strain evidence="8 9">LMG 3301</strain>
    </source>
</reference>
<dbReference type="PANTHER" id="PTHR30290:SF9">
    <property type="entry name" value="OLIGOPEPTIDE-BINDING PROTEIN APPA"/>
    <property type="match status" value="1"/>
</dbReference>
<dbReference type="HOGENOM" id="CLU_017028_7_4_5"/>
<dbReference type="EMBL" id="ACQA01000002">
    <property type="protein sequence ID" value="EEQ94311.1"/>
    <property type="molecule type" value="Genomic_DNA"/>
</dbReference>
<evidence type="ECO:0000256" key="1">
    <source>
        <dbReference type="ARBA" id="ARBA00004418"/>
    </source>
</evidence>
<dbReference type="Proteomes" id="UP000004386">
    <property type="component" value="Unassembled WGS sequence"/>
</dbReference>
<dbReference type="Pfam" id="PF00496">
    <property type="entry name" value="SBP_bac_5"/>
    <property type="match status" value="1"/>
</dbReference>
<dbReference type="GO" id="GO:0015833">
    <property type="term" value="P:peptide transport"/>
    <property type="evidence" value="ECO:0007669"/>
    <property type="project" value="TreeGrafter"/>
</dbReference>
<dbReference type="InterPro" id="IPR030678">
    <property type="entry name" value="Peptide/Ni-bd"/>
</dbReference>
<dbReference type="InterPro" id="IPR039424">
    <property type="entry name" value="SBP_5"/>
</dbReference>
<dbReference type="CDD" id="cd08498">
    <property type="entry name" value="PBP2_NikA_DppA_OppA_like_2"/>
    <property type="match status" value="1"/>
</dbReference>
<sequence length="535" mass="59418">MIVTHEGKSMTRLNRFLISALTAAAVAAPLAVSSAGAATLRWGSRADIYSLDPDSVPSTSNLAFLNHIYEGLIRYGPNFEIEPALATEWKLVDNKYWRFTLRKGVKFHNGADFTADDVVASMNRVSDPTSPLRGNIPLYVGVKKVDDFTVDIEVSSPTALFLNDMTNVFMFNAKWLKDNNAEKPTDIASKTENYATHNTNGTGPFKLDSRVPDSKTVLVVNDQWWDEKKHNLDRIEYVPISSAATRVAALLSNEIDLVDSAPIQDLPRLESSPGIKVSKRTELRTVFIGFNGKEKLEDGRPNPFLDVRVRQAVEASIDRDLINKKIMRGLARPSGSLIAPEIAGYAKSLDVYQPADPKLAQKLLEEAGQKGLTFTYLCMNDESINEEDICSGIANMLKRSGFEPTIDMGPRAVQQPKRTNGKADMFNLSWANEPTLDAYSLLSQVLSTRSGSTGVSNYGGWSYPELDELVKKAAQEPDTAKRLALEEEALKFAKEKAILIPLHQQPIAWGMLDKVQNVDFRADNKPRHWHTMMAE</sequence>
<feature type="signal peptide" evidence="6">
    <location>
        <begin position="1"/>
        <end position="37"/>
    </location>
</feature>
<evidence type="ECO:0000256" key="5">
    <source>
        <dbReference type="ARBA" id="ARBA00022764"/>
    </source>
</evidence>
<comment type="similarity">
    <text evidence="2">Belongs to the bacterial solute-binding protein 5 family.</text>
</comment>
<dbReference type="AlphaFoldDB" id="C4WPW8"/>
<comment type="caution">
    <text evidence="8">The sequence shown here is derived from an EMBL/GenBank/DDBJ whole genome shotgun (WGS) entry which is preliminary data.</text>
</comment>
<evidence type="ECO:0000259" key="7">
    <source>
        <dbReference type="Pfam" id="PF00496"/>
    </source>
</evidence>
<evidence type="ECO:0000256" key="3">
    <source>
        <dbReference type="ARBA" id="ARBA00022448"/>
    </source>
</evidence>
<dbReference type="PANTHER" id="PTHR30290">
    <property type="entry name" value="PERIPLASMIC BINDING COMPONENT OF ABC TRANSPORTER"/>
    <property type="match status" value="1"/>
</dbReference>
<keyword evidence="3" id="KW-0813">Transport</keyword>
<evidence type="ECO:0000256" key="4">
    <source>
        <dbReference type="ARBA" id="ARBA00022729"/>
    </source>
</evidence>
<dbReference type="InterPro" id="IPR000914">
    <property type="entry name" value="SBP_5_dom"/>
</dbReference>
<dbReference type="GO" id="GO:0043190">
    <property type="term" value="C:ATP-binding cassette (ABC) transporter complex"/>
    <property type="evidence" value="ECO:0007669"/>
    <property type="project" value="InterPro"/>
</dbReference>
<feature type="chain" id="PRO_5002945406" evidence="6">
    <location>
        <begin position="38"/>
        <end position="535"/>
    </location>
</feature>
<dbReference type="Gene3D" id="3.90.76.10">
    <property type="entry name" value="Dipeptide-binding Protein, Domain 1"/>
    <property type="match status" value="1"/>
</dbReference>
<dbReference type="GO" id="GO:1904680">
    <property type="term" value="F:peptide transmembrane transporter activity"/>
    <property type="evidence" value="ECO:0007669"/>
    <property type="project" value="TreeGrafter"/>
</dbReference>
<gene>
    <name evidence="8" type="ORF">OINT_2001537</name>
</gene>
<comment type="subcellular location">
    <subcellularLocation>
        <location evidence="1">Periplasm</location>
    </subcellularLocation>
</comment>
<accession>C4WPW8</accession>
<dbReference type="Gene3D" id="3.10.105.10">
    <property type="entry name" value="Dipeptide-binding Protein, Domain 3"/>
    <property type="match status" value="1"/>
</dbReference>
<evidence type="ECO:0000313" key="9">
    <source>
        <dbReference type="Proteomes" id="UP000004386"/>
    </source>
</evidence>
<evidence type="ECO:0000256" key="2">
    <source>
        <dbReference type="ARBA" id="ARBA00005695"/>
    </source>
</evidence>
<keyword evidence="4 6" id="KW-0732">Signal</keyword>
<protein>
    <submittedName>
        <fullName evidence="8">Peptide-binding periplasmic ABC transporter protein</fullName>
    </submittedName>
</protein>
<dbReference type="Gene3D" id="3.40.190.10">
    <property type="entry name" value="Periplasmic binding protein-like II"/>
    <property type="match status" value="1"/>
</dbReference>